<gene>
    <name evidence="1" type="ORF">L9F63_014413</name>
</gene>
<reference evidence="1" key="2">
    <citation type="submission" date="2023-05" db="EMBL/GenBank/DDBJ databases">
        <authorList>
            <person name="Fouks B."/>
        </authorList>
    </citation>
    <scope>NUCLEOTIDE SEQUENCE</scope>
    <source>
        <strain evidence="1">Stay&amp;Tobe</strain>
        <tissue evidence="1">Testes</tissue>
    </source>
</reference>
<sequence length="54" mass="6095">PHQDRCSPPGIIGRPVSRCRVVTSYCRSMRRDQTNSHCGSSETSLLLEAYVLHH</sequence>
<proteinExistence type="predicted"/>
<dbReference type="AlphaFoldDB" id="A0AAD8A7Y8"/>
<evidence type="ECO:0000313" key="1">
    <source>
        <dbReference type="EMBL" id="KAJ9594157.1"/>
    </source>
</evidence>
<keyword evidence="2" id="KW-1185">Reference proteome</keyword>
<comment type="caution">
    <text evidence="1">The sequence shown here is derived from an EMBL/GenBank/DDBJ whole genome shotgun (WGS) entry which is preliminary data.</text>
</comment>
<evidence type="ECO:0000313" key="2">
    <source>
        <dbReference type="Proteomes" id="UP001233999"/>
    </source>
</evidence>
<feature type="non-terminal residue" evidence="1">
    <location>
        <position position="54"/>
    </location>
</feature>
<dbReference type="Proteomes" id="UP001233999">
    <property type="component" value="Unassembled WGS sequence"/>
</dbReference>
<reference evidence="1" key="1">
    <citation type="journal article" date="2023" name="IScience">
        <title>Live-bearing cockroach genome reveals convergent evolutionary mechanisms linked to viviparity in insects and beyond.</title>
        <authorList>
            <person name="Fouks B."/>
            <person name="Harrison M.C."/>
            <person name="Mikhailova A.A."/>
            <person name="Marchal E."/>
            <person name="English S."/>
            <person name="Carruthers M."/>
            <person name="Jennings E.C."/>
            <person name="Chiamaka E.L."/>
            <person name="Frigard R.A."/>
            <person name="Pippel M."/>
            <person name="Attardo G.M."/>
            <person name="Benoit J.B."/>
            <person name="Bornberg-Bauer E."/>
            <person name="Tobe S.S."/>
        </authorList>
    </citation>
    <scope>NUCLEOTIDE SEQUENCE</scope>
    <source>
        <strain evidence="1">Stay&amp;Tobe</strain>
    </source>
</reference>
<dbReference type="EMBL" id="JASPKZ010003066">
    <property type="protein sequence ID" value="KAJ9594157.1"/>
    <property type="molecule type" value="Genomic_DNA"/>
</dbReference>
<name>A0AAD8A7Y8_DIPPU</name>
<accession>A0AAD8A7Y8</accession>
<feature type="non-terminal residue" evidence="1">
    <location>
        <position position="1"/>
    </location>
</feature>
<organism evidence="1 2">
    <name type="scientific">Diploptera punctata</name>
    <name type="common">Pacific beetle cockroach</name>
    <dbReference type="NCBI Taxonomy" id="6984"/>
    <lineage>
        <taxon>Eukaryota</taxon>
        <taxon>Metazoa</taxon>
        <taxon>Ecdysozoa</taxon>
        <taxon>Arthropoda</taxon>
        <taxon>Hexapoda</taxon>
        <taxon>Insecta</taxon>
        <taxon>Pterygota</taxon>
        <taxon>Neoptera</taxon>
        <taxon>Polyneoptera</taxon>
        <taxon>Dictyoptera</taxon>
        <taxon>Blattodea</taxon>
        <taxon>Blaberoidea</taxon>
        <taxon>Blaberidae</taxon>
        <taxon>Diplopterinae</taxon>
        <taxon>Diploptera</taxon>
    </lineage>
</organism>
<protein>
    <submittedName>
        <fullName evidence="1">Uncharacterized protein</fullName>
    </submittedName>
</protein>